<comment type="caution">
    <text evidence="2">The sequence shown here is derived from an EMBL/GenBank/DDBJ whole genome shotgun (WGS) entry which is preliminary data.</text>
</comment>
<evidence type="ECO:0000313" key="3">
    <source>
        <dbReference type="Proteomes" id="UP001204000"/>
    </source>
</evidence>
<dbReference type="SUPFAM" id="SSF103256">
    <property type="entry name" value="Hypothetical protein TM0160"/>
    <property type="match status" value="1"/>
</dbReference>
<dbReference type="PROSITE" id="PS51658">
    <property type="entry name" value="BFN"/>
    <property type="match status" value="1"/>
</dbReference>
<keyword evidence="3" id="KW-1185">Reference proteome</keyword>
<dbReference type="Gene3D" id="3.10.690.10">
    <property type="entry name" value="Bifunctional nuclease domain"/>
    <property type="match status" value="1"/>
</dbReference>
<dbReference type="InterPro" id="IPR003729">
    <property type="entry name" value="Bi_nuclease_dom"/>
</dbReference>
<organism evidence="2 3">
    <name type="scientific">Corynebacterium stercoris</name>
    <dbReference type="NCBI Taxonomy" id="2943490"/>
    <lineage>
        <taxon>Bacteria</taxon>
        <taxon>Bacillati</taxon>
        <taxon>Actinomycetota</taxon>
        <taxon>Actinomycetes</taxon>
        <taxon>Mycobacteriales</taxon>
        <taxon>Corynebacteriaceae</taxon>
        <taxon>Corynebacterium</taxon>
    </lineage>
</organism>
<dbReference type="InterPro" id="IPR036104">
    <property type="entry name" value="BFN_sf"/>
</dbReference>
<evidence type="ECO:0000259" key="1">
    <source>
        <dbReference type="PROSITE" id="PS51658"/>
    </source>
</evidence>
<protein>
    <submittedName>
        <fullName evidence="2">Bifunctional nuclease family protein</fullName>
    </submittedName>
</protein>
<dbReference type="EMBL" id="JAMFTQ010000002">
    <property type="protein sequence ID" value="MCP1387015.1"/>
    <property type="molecule type" value="Genomic_DNA"/>
</dbReference>
<name>A0ABT1FZ24_9CORY</name>
<dbReference type="RefSeq" id="WP_253575953.1">
    <property type="nucleotide sequence ID" value="NZ_JAMFTQ010000002.1"/>
</dbReference>
<reference evidence="2" key="1">
    <citation type="submission" date="2022-05" db="EMBL/GenBank/DDBJ databases">
        <title>Corynebacterium sp. TA-R-1 sp. nov., isolated from human feces.</title>
        <authorList>
            <person name="Shamsuzzaman M."/>
            <person name="Dahal R.H."/>
        </authorList>
    </citation>
    <scope>NUCLEOTIDE SEQUENCE</scope>
    <source>
        <strain evidence="2">TA-R-1</strain>
    </source>
</reference>
<gene>
    <name evidence="2" type="ORF">M5J20_02260</name>
</gene>
<feature type="domain" description="BFN" evidence="1">
    <location>
        <begin position="1"/>
        <end position="121"/>
    </location>
</feature>
<evidence type="ECO:0000313" key="2">
    <source>
        <dbReference type="EMBL" id="MCP1387015.1"/>
    </source>
</evidence>
<sequence length="188" mass="20940">MFPFGPEQFLCALLEWEEKHRYVPLWLPPIEGANLAARLDDWSPKRPDAYEAMADIIAQTTPGIAGIELSSFHDGVFIATLTLEGGAEVDMRPSDALLLALVADVQLEVDESVLQQASMFISARDLREQFGIDAPEDESLFDDTLSGAERIESVTGEREPELDPEAFESFMRELGFDDTFEADPDNEQ</sequence>
<dbReference type="Proteomes" id="UP001204000">
    <property type="component" value="Unassembled WGS sequence"/>
</dbReference>
<accession>A0ABT1FZ24</accession>
<proteinExistence type="predicted"/>
<dbReference type="Pfam" id="PF02577">
    <property type="entry name" value="BFN_dom"/>
    <property type="match status" value="1"/>
</dbReference>